<dbReference type="InterPro" id="IPR013783">
    <property type="entry name" value="Ig-like_fold"/>
</dbReference>
<evidence type="ECO:0000256" key="1">
    <source>
        <dbReference type="ARBA" id="ARBA00022737"/>
    </source>
</evidence>
<dbReference type="InterPro" id="IPR036116">
    <property type="entry name" value="FN3_sf"/>
</dbReference>
<name>A0A4E0S2V3_FASHE</name>
<dbReference type="PANTHER" id="PTHR24051">
    <property type="entry name" value="SUSHI DOMAIN-CONTAINING PROTEIN 1"/>
    <property type="match status" value="1"/>
</dbReference>
<dbReference type="PANTHER" id="PTHR24051:SF9">
    <property type="entry name" value="FIBRONECTIN TYPE-III DOMAIN-CONTAINING PROTEIN"/>
    <property type="match status" value="1"/>
</dbReference>
<gene>
    <name evidence="5" type="ORF">D915_001013</name>
</gene>
<evidence type="ECO:0000256" key="3">
    <source>
        <dbReference type="SAM" id="SignalP"/>
    </source>
</evidence>
<dbReference type="Pfam" id="PF00041">
    <property type="entry name" value="fn3"/>
    <property type="match status" value="2"/>
</dbReference>
<feature type="domain" description="Fibronectin type-III" evidence="4">
    <location>
        <begin position="25"/>
        <end position="116"/>
    </location>
</feature>
<dbReference type="EMBL" id="JXXN02000243">
    <property type="protein sequence ID" value="THD28072.1"/>
    <property type="molecule type" value="Genomic_DNA"/>
</dbReference>
<dbReference type="Proteomes" id="UP000230066">
    <property type="component" value="Unassembled WGS sequence"/>
</dbReference>
<dbReference type="PROSITE" id="PS50853">
    <property type="entry name" value="FN3"/>
    <property type="match status" value="4"/>
</dbReference>
<comment type="caution">
    <text evidence="5">The sequence shown here is derived from an EMBL/GenBank/DDBJ whole genome shotgun (WGS) entry which is preliminary data.</text>
</comment>
<keyword evidence="1" id="KW-0677">Repeat</keyword>
<evidence type="ECO:0000259" key="4">
    <source>
        <dbReference type="PROSITE" id="PS50853"/>
    </source>
</evidence>
<feature type="domain" description="Fibronectin type-III" evidence="4">
    <location>
        <begin position="303"/>
        <end position="394"/>
    </location>
</feature>
<dbReference type="Gene3D" id="2.60.40.10">
    <property type="entry name" value="Immunoglobulins"/>
    <property type="match status" value="5"/>
</dbReference>
<dbReference type="CDD" id="cd00063">
    <property type="entry name" value="FN3"/>
    <property type="match status" value="2"/>
</dbReference>
<dbReference type="SMART" id="SM00060">
    <property type="entry name" value="FN3"/>
    <property type="match status" value="5"/>
</dbReference>
<feature type="chain" id="PRO_5020031747" description="Fibronectin type-III domain-containing protein" evidence="3">
    <location>
        <begin position="23"/>
        <end position="499"/>
    </location>
</feature>
<evidence type="ECO:0000313" key="6">
    <source>
        <dbReference type="Proteomes" id="UP000230066"/>
    </source>
</evidence>
<feature type="signal peptide" evidence="3">
    <location>
        <begin position="1"/>
        <end position="22"/>
    </location>
</feature>
<reference evidence="5" key="1">
    <citation type="submission" date="2019-03" db="EMBL/GenBank/DDBJ databases">
        <title>Improved annotation for the trematode Fasciola hepatica.</title>
        <authorList>
            <person name="Choi Y.-J."/>
            <person name="Martin J."/>
            <person name="Mitreva M."/>
        </authorList>
    </citation>
    <scope>NUCLEOTIDE SEQUENCE [LARGE SCALE GENOMIC DNA]</scope>
</reference>
<dbReference type="InterPro" id="IPR003961">
    <property type="entry name" value="FN3_dom"/>
</dbReference>
<accession>A0A4E0S2V3</accession>
<proteinExistence type="predicted"/>
<dbReference type="SUPFAM" id="SSF49265">
    <property type="entry name" value="Fibronectin type III"/>
    <property type="match status" value="3"/>
</dbReference>
<sequence>MLPHAVLVVVLTAYGLARQTRASVVPNAPTITSVNRTPTGWYVTWTSENPITVLANQVHLEDNNGRARLLTSYGTNNGASLTYTRPCTNYTVRVKLLSLTGWSSESAPYHFRTETIEVPPAPTNLRSTVTRAGRVLHWIPPNTTAHIRQYRIVGKRDKEIIEQNATYDSTQALLDSFHKWHNYSMVVYAENTCGSSGPSEELHVIEVSVPQTPHIVQVNDTPSTITIYFKAGGLNDVIHHYRVNYTGPAGSHQLDNISENAESVQLNEDIQSCFNYTIQLFAVNEVGESKPVVFHRVVRSTERPETPKLTSVVPADGSYVAHWKVVSNLSLTAHRLWYSSTRGVQGSIQIPGEATSTVLKFVKRCNSYTLQMLSENKCGSSDHSDPYTFDAVPLNAPGTPANVTASGTNQELILSWDAPSSSEYNEQYDIDLVGPQGFYRFYWAPPNAKNIVIRGLSAGALYQVAITTQNVCGWSPFFQLPVQLNQDGKVVLGGGKTLI</sequence>
<evidence type="ECO:0000256" key="2">
    <source>
        <dbReference type="ARBA" id="ARBA00023157"/>
    </source>
</evidence>
<keyword evidence="3" id="KW-0732">Signal</keyword>
<organism evidence="5 6">
    <name type="scientific">Fasciola hepatica</name>
    <name type="common">Liver fluke</name>
    <dbReference type="NCBI Taxonomy" id="6192"/>
    <lineage>
        <taxon>Eukaryota</taxon>
        <taxon>Metazoa</taxon>
        <taxon>Spiralia</taxon>
        <taxon>Lophotrochozoa</taxon>
        <taxon>Platyhelminthes</taxon>
        <taxon>Trematoda</taxon>
        <taxon>Digenea</taxon>
        <taxon>Plagiorchiida</taxon>
        <taxon>Echinostomata</taxon>
        <taxon>Echinostomatoidea</taxon>
        <taxon>Fasciolidae</taxon>
        <taxon>Fasciola</taxon>
    </lineage>
</organism>
<dbReference type="InterPro" id="IPR051622">
    <property type="entry name" value="R-tyr_protein_phosphatases"/>
</dbReference>
<protein>
    <recommendedName>
        <fullName evidence="4">Fibronectin type-III domain-containing protein</fullName>
    </recommendedName>
</protein>
<keyword evidence="6" id="KW-1185">Reference proteome</keyword>
<dbReference type="AlphaFoldDB" id="A0A4E0S2V3"/>
<keyword evidence="2" id="KW-1015">Disulfide bond</keyword>
<evidence type="ECO:0000313" key="5">
    <source>
        <dbReference type="EMBL" id="THD28072.1"/>
    </source>
</evidence>
<feature type="domain" description="Fibronectin type-III" evidence="4">
    <location>
        <begin position="396"/>
        <end position="487"/>
    </location>
</feature>
<feature type="domain" description="Fibronectin type-III" evidence="4">
    <location>
        <begin position="119"/>
        <end position="212"/>
    </location>
</feature>